<comment type="subcellular location">
    <subcellularLocation>
        <location evidence="1">Cell membrane</location>
        <topology evidence="1">Multi-pass membrane protein</topology>
    </subcellularLocation>
</comment>
<dbReference type="InterPro" id="IPR003594">
    <property type="entry name" value="HATPase_dom"/>
</dbReference>
<accession>A0A4U8Q916</accession>
<evidence type="ECO:0000256" key="2">
    <source>
        <dbReference type="ARBA" id="ARBA00022475"/>
    </source>
</evidence>
<reference evidence="15 16" key="1">
    <citation type="journal article" date="2019" name="Anaerobe">
        <title>Detection of Robinsoniella peoriensis in multiple bone samples of a trauma patient.</title>
        <authorList>
            <person name="Schrottner P."/>
            <person name="Hartwich K."/>
            <person name="Bunk B."/>
            <person name="Schober I."/>
            <person name="Helbig S."/>
            <person name="Rudolph W.W."/>
            <person name="Gunzer F."/>
        </authorList>
    </citation>
    <scope>NUCLEOTIDE SEQUENCE [LARGE SCALE GENOMIC DNA]</scope>
    <source>
        <strain evidence="15 16">DSM 106044</strain>
    </source>
</reference>
<keyword evidence="5 12" id="KW-0812">Transmembrane</keyword>
<evidence type="ECO:0000256" key="7">
    <source>
        <dbReference type="ARBA" id="ARBA00022777"/>
    </source>
</evidence>
<evidence type="ECO:0000256" key="1">
    <source>
        <dbReference type="ARBA" id="ARBA00004651"/>
    </source>
</evidence>
<dbReference type="PANTHER" id="PTHR34220:SF11">
    <property type="entry name" value="SENSOR PROTEIN KINASE HPTS"/>
    <property type="match status" value="1"/>
</dbReference>
<evidence type="ECO:0000259" key="14">
    <source>
        <dbReference type="Pfam" id="PF06580"/>
    </source>
</evidence>
<feature type="transmembrane region" description="Helical" evidence="12">
    <location>
        <begin position="297"/>
        <end position="316"/>
    </location>
</feature>
<evidence type="ECO:0000313" key="15">
    <source>
        <dbReference type="EMBL" id="TLD01482.1"/>
    </source>
</evidence>
<evidence type="ECO:0000256" key="5">
    <source>
        <dbReference type="ARBA" id="ARBA00022692"/>
    </source>
</evidence>
<name>A0A4U8Q916_9FIRM</name>
<sequence length="588" mass="66702">MSKEGTVTSKTLSLRTFITVIISLTITVILVLSILFFYKGTSYILINEYEQSITAQLSQVNQQISEQIDALDSIIPMFLSNSLISNTLESINYNSVTYDSKISIEKQMSHTYYSTSLSSKNFINGIHIFSDDGTEFYIPTSGKSERDIDLNQKLLDNIDPSDPGLICMSLYSEYKSIFFARNIFSSNTGRHIGIFIVDVAPVNWIQFCAKGLDPSWFIYLYNNEMSILSNEDMEVQSAQLLTQIAPQNSTVSFQELTLSGEPYFVAAQELQGLHITSAVAAPKLLMMSDLNQTLKSYLLLMSGIVLIALAAAVVLSRAVTRPINKMVFHINEISQGRQDSLPPLKMHYEFQIWMNAFNEMLKKLDISYNDNFQKQLLLKNAEIQALQSQMDPHFLFNVLNTIAWKAQMSDNEEIYDMIISLGELLRINTISKESAYTLLEQEMKYVKFYIYLQQMRFEDKISFDIQVPDSLMQCKIPGFCIQPLVENAIVHGLEPKKGNGKLSINIIETKRYMEISINDNGIGFETVPDIRQIASKNDGSHTHVGLKNLDKRLELLYGEESRLHILSTPNVCTSISFRIPIHTDVPEL</sequence>
<evidence type="ECO:0000259" key="13">
    <source>
        <dbReference type="Pfam" id="PF02518"/>
    </source>
</evidence>
<dbReference type="Gene3D" id="3.30.565.10">
    <property type="entry name" value="Histidine kinase-like ATPase, C-terminal domain"/>
    <property type="match status" value="1"/>
</dbReference>
<dbReference type="Gene3D" id="6.10.340.10">
    <property type="match status" value="1"/>
</dbReference>
<dbReference type="GO" id="GO:0000155">
    <property type="term" value="F:phosphorelay sensor kinase activity"/>
    <property type="evidence" value="ECO:0007669"/>
    <property type="project" value="InterPro"/>
</dbReference>
<keyword evidence="4 15" id="KW-0808">Transferase</keyword>
<protein>
    <submittedName>
        <fullName evidence="15">Sensor histidine kinase YpdA</fullName>
        <ecNumber evidence="15">2.7.13.3</ecNumber>
    </submittedName>
</protein>
<dbReference type="GO" id="GO:0005886">
    <property type="term" value="C:plasma membrane"/>
    <property type="evidence" value="ECO:0007669"/>
    <property type="project" value="UniProtKB-SubCell"/>
</dbReference>
<keyword evidence="2" id="KW-1003">Cell membrane</keyword>
<feature type="transmembrane region" description="Helical" evidence="12">
    <location>
        <begin position="12"/>
        <end position="38"/>
    </location>
</feature>
<dbReference type="RefSeq" id="WP_138002220.1">
    <property type="nucleotide sequence ID" value="NZ_CAUSDN010000033.1"/>
</dbReference>
<keyword evidence="3" id="KW-0597">Phosphoprotein</keyword>
<evidence type="ECO:0000256" key="10">
    <source>
        <dbReference type="ARBA" id="ARBA00023012"/>
    </source>
</evidence>
<evidence type="ECO:0000256" key="8">
    <source>
        <dbReference type="ARBA" id="ARBA00022840"/>
    </source>
</evidence>
<dbReference type="AlphaFoldDB" id="A0A4U8Q916"/>
<dbReference type="InterPro" id="IPR050640">
    <property type="entry name" value="Bact_2-comp_sensor_kinase"/>
</dbReference>
<keyword evidence="10" id="KW-0902">Two-component regulatory system</keyword>
<evidence type="ECO:0000256" key="11">
    <source>
        <dbReference type="ARBA" id="ARBA00023136"/>
    </source>
</evidence>
<dbReference type="InterPro" id="IPR010559">
    <property type="entry name" value="Sig_transdc_His_kin_internal"/>
</dbReference>
<keyword evidence="11 12" id="KW-0472">Membrane</keyword>
<feature type="domain" description="Histidine kinase/HSP90-like ATPase" evidence="13">
    <location>
        <begin position="481"/>
        <end position="581"/>
    </location>
</feature>
<comment type="caution">
    <text evidence="15">The sequence shown here is derived from an EMBL/GenBank/DDBJ whole genome shotgun (WGS) entry which is preliminary data.</text>
</comment>
<evidence type="ECO:0000313" key="16">
    <source>
        <dbReference type="Proteomes" id="UP000306509"/>
    </source>
</evidence>
<keyword evidence="9 12" id="KW-1133">Transmembrane helix</keyword>
<evidence type="ECO:0000256" key="3">
    <source>
        <dbReference type="ARBA" id="ARBA00022553"/>
    </source>
</evidence>
<evidence type="ECO:0000256" key="9">
    <source>
        <dbReference type="ARBA" id="ARBA00022989"/>
    </source>
</evidence>
<keyword evidence="16" id="KW-1185">Reference proteome</keyword>
<dbReference type="Pfam" id="PF06580">
    <property type="entry name" value="His_kinase"/>
    <property type="match status" value="1"/>
</dbReference>
<dbReference type="Proteomes" id="UP000306509">
    <property type="component" value="Unassembled WGS sequence"/>
</dbReference>
<dbReference type="EC" id="2.7.13.3" evidence="15"/>
<dbReference type="InterPro" id="IPR036890">
    <property type="entry name" value="HATPase_C_sf"/>
</dbReference>
<keyword evidence="7 15" id="KW-0418">Kinase</keyword>
<dbReference type="SUPFAM" id="SSF55874">
    <property type="entry name" value="ATPase domain of HSP90 chaperone/DNA topoisomerase II/histidine kinase"/>
    <property type="match status" value="1"/>
</dbReference>
<dbReference type="STRING" id="180332.GCA_000797495_03100"/>
<dbReference type="EMBL" id="QGQD01000037">
    <property type="protein sequence ID" value="TLD01482.1"/>
    <property type="molecule type" value="Genomic_DNA"/>
</dbReference>
<organism evidence="15 16">
    <name type="scientific">Robinsoniella peoriensis</name>
    <dbReference type="NCBI Taxonomy" id="180332"/>
    <lineage>
        <taxon>Bacteria</taxon>
        <taxon>Bacillati</taxon>
        <taxon>Bacillota</taxon>
        <taxon>Clostridia</taxon>
        <taxon>Lachnospirales</taxon>
        <taxon>Lachnospiraceae</taxon>
        <taxon>Robinsoniella</taxon>
    </lineage>
</organism>
<dbReference type="GO" id="GO:0005524">
    <property type="term" value="F:ATP binding"/>
    <property type="evidence" value="ECO:0007669"/>
    <property type="project" value="UniProtKB-KW"/>
</dbReference>
<evidence type="ECO:0000256" key="4">
    <source>
        <dbReference type="ARBA" id="ARBA00022679"/>
    </source>
</evidence>
<keyword evidence="8" id="KW-0067">ATP-binding</keyword>
<proteinExistence type="predicted"/>
<feature type="domain" description="Signal transduction histidine kinase internal region" evidence="14">
    <location>
        <begin position="381"/>
        <end position="461"/>
    </location>
</feature>
<keyword evidence="6" id="KW-0547">Nucleotide-binding</keyword>
<dbReference type="Pfam" id="PF02518">
    <property type="entry name" value="HATPase_c"/>
    <property type="match status" value="1"/>
</dbReference>
<gene>
    <name evidence="15" type="primary">ypdA_10</name>
    <name evidence="15" type="ORF">DSM106044_01627</name>
</gene>
<evidence type="ECO:0000256" key="6">
    <source>
        <dbReference type="ARBA" id="ARBA00022741"/>
    </source>
</evidence>
<evidence type="ECO:0000256" key="12">
    <source>
        <dbReference type="SAM" id="Phobius"/>
    </source>
</evidence>
<dbReference type="PANTHER" id="PTHR34220">
    <property type="entry name" value="SENSOR HISTIDINE KINASE YPDA"/>
    <property type="match status" value="1"/>
</dbReference>